<dbReference type="SUPFAM" id="SSF49899">
    <property type="entry name" value="Concanavalin A-like lectins/glucanases"/>
    <property type="match status" value="1"/>
</dbReference>
<reference evidence="6 7" key="1">
    <citation type="submission" date="2024-07" db="EMBL/GenBank/DDBJ databases">
        <authorList>
            <person name="Thanompreechachai J."/>
            <person name="Duangmal K."/>
        </authorList>
    </citation>
    <scope>NUCLEOTIDE SEQUENCE [LARGE SCALE GENOMIC DNA]</scope>
    <source>
        <strain evidence="6 7">LSe6-4</strain>
    </source>
</reference>
<evidence type="ECO:0000259" key="5">
    <source>
        <dbReference type="PROSITE" id="PS51173"/>
    </source>
</evidence>
<keyword evidence="2" id="KW-0326">Glycosidase</keyword>
<dbReference type="InterPro" id="IPR012291">
    <property type="entry name" value="CBM2_carb-bd_dom_sf"/>
</dbReference>
<keyword evidence="2" id="KW-0624">Polysaccharide degradation</keyword>
<feature type="region of interest" description="Disordered" evidence="3">
    <location>
        <begin position="289"/>
        <end position="312"/>
    </location>
</feature>
<name>A0ABV4H506_9ACTN</name>
<feature type="signal peptide" evidence="4">
    <location>
        <begin position="1"/>
        <end position="25"/>
    </location>
</feature>
<evidence type="ECO:0000256" key="2">
    <source>
        <dbReference type="RuleBase" id="RU361163"/>
    </source>
</evidence>
<dbReference type="Proteomes" id="UP001565927">
    <property type="component" value="Unassembled WGS sequence"/>
</dbReference>
<feature type="region of interest" description="Disordered" evidence="3">
    <location>
        <begin position="265"/>
        <end position="284"/>
    </location>
</feature>
<evidence type="ECO:0000256" key="3">
    <source>
        <dbReference type="SAM" id="MobiDB-lite"/>
    </source>
</evidence>
<dbReference type="Gene3D" id="2.60.120.180">
    <property type="match status" value="1"/>
</dbReference>
<evidence type="ECO:0000256" key="4">
    <source>
        <dbReference type="SAM" id="SignalP"/>
    </source>
</evidence>
<dbReference type="PROSITE" id="PS51173">
    <property type="entry name" value="CBM2"/>
    <property type="match status" value="1"/>
</dbReference>
<dbReference type="Gene3D" id="2.60.40.290">
    <property type="match status" value="1"/>
</dbReference>
<dbReference type="InterPro" id="IPR008965">
    <property type="entry name" value="CBM2/CBM3_carb-bd_dom_sf"/>
</dbReference>
<dbReference type="Pfam" id="PF01670">
    <property type="entry name" value="Glyco_hydro_12"/>
    <property type="match status" value="1"/>
</dbReference>
<feature type="domain" description="CBM2" evidence="5">
    <location>
        <begin position="293"/>
        <end position="395"/>
    </location>
</feature>
<evidence type="ECO:0000313" key="7">
    <source>
        <dbReference type="Proteomes" id="UP001565927"/>
    </source>
</evidence>
<gene>
    <name evidence="6" type="ORF">AB2L27_16480</name>
</gene>
<feature type="chain" id="PRO_5047223180" evidence="4">
    <location>
        <begin position="26"/>
        <end position="395"/>
    </location>
</feature>
<dbReference type="EMBL" id="JBGFTU010000021">
    <property type="protein sequence ID" value="MEZ0166359.1"/>
    <property type="molecule type" value="Genomic_DNA"/>
</dbReference>
<evidence type="ECO:0000256" key="1">
    <source>
        <dbReference type="ARBA" id="ARBA00005519"/>
    </source>
</evidence>
<proteinExistence type="inferred from homology"/>
<keyword evidence="2" id="KW-0119">Carbohydrate metabolism</keyword>
<organism evidence="6 7">
    <name type="scientific">Kineococcus halophytocola</name>
    <dbReference type="NCBI Taxonomy" id="3234027"/>
    <lineage>
        <taxon>Bacteria</taxon>
        <taxon>Bacillati</taxon>
        <taxon>Actinomycetota</taxon>
        <taxon>Actinomycetes</taxon>
        <taxon>Kineosporiales</taxon>
        <taxon>Kineosporiaceae</taxon>
        <taxon>Kineococcus</taxon>
    </lineage>
</organism>
<evidence type="ECO:0000313" key="6">
    <source>
        <dbReference type="EMBL" id="MEZ0166359.1"/>
    </source>
</evidence>
<dbReference type="PANTHER" id="PTHR34002:SF9">
    <property type="entry name" value="XYLOGLUCAN-SPECIFIC ENDO-BETA-1,4-GLUCANASE A"/>
    <property type="match status" value="1"/>
</dbReference>
<keyword evidence="7" id="KW-1185">Reference proteome</keyword>
<keyword evidence="2" id="KW-0378">Hydrolase</keyword>
<accession>A0ABV4H506</accession>
<sequence length="395" mass="40614">MRALTASAGPALGAAAAVTAVLAGAATAVTTLDTPRAAAATALCDQYAKATTADGQYRIQNNRWGTSAQQCIEPTATGFRLTRADGAVPTDGAPESYPSIYWGCHHADCTPGFTPVQASGSTFRSVRASVDTTYPAAGSATGEWNAAYDLWFDPTPRTDGQNTGAEVMVWLNHAGRPQPIGREVATVALAGATWDVWFGTTGWNVVSYVRTTPTSSLDLPVSTFFDDALARGWVQRSWYLTSVQAGFEPWTGGAGLAVTSFSAGTGPAATPAPDPSPTTTARPAPTVTRAVRPTSGRPICSATPRTDSAGGTGAVQTVTVTNGARARTGWTTVATLPAGQTVTNLWNGTWTQSGRTLTVRNASYDGSLAAGATTTFGYQLAATGSTATPATITCS</sequence>
<dbReference type="InterPro" id="IPR013319">
    <property type="entry name" value="GH11/12"/>
</dbReference>
<keyword evidence="4" id="KW-0732">Signal</keyword>
<protein>
    <submittedName>
        <fullName evidence="6">Cellulose binding domain-containing protein</fullName>
    </submittedName>
</protein>
<dbReference type="InterPro" id="IPR013320">
    <property type="entry name" value="ConA-like_dom_sf"/>
</dbReference>
<dbReference type="PANTHER" id="PTHR34002">
    <property type="entry name" value="BLR1656 PROTEIN"/>
    <property type="match status" value="1"/>
</dbReference>
<comment type="similarity">
    <text evidence="1 2">Belongs to the glycosyl hydrolase 12 (cellulase H) family.</text>
</comment>
<dbReference type="Pfam" id="PF00553">
    <property type="entry name" value="CBM_2"/>
    <property type="match status" value="1"/>
</dbReference>
<dbReference type="SUPFAM" id="SSF49384">
    <property type="entry name" value="Carbohydrate-binding domain"/>
    <property type="match status" value="1"/>
</dbReference>
<dbReference type="RefSeq" id="WP_370442581.1">
    <property type="nucleotide sequence ID" value="NZ_JBGFTU010000021.1"/>
</dbReference>
<dbReference type="SMART" id="SM00637">
    <property type="entry name" value="CBD_II"/>
    <property type="match status" value="1"/>
</dbReference>
<dbReference type="InterPro" id="IPR001919">
    <property type="entry name" value="CBD2"/>
</dbReference>
<dbReference type="InterPro" id="IPR002594">
    <property type="entry name" value="GH12"/>
</dbReference>
<comment type="caution">
    <text evidence="6">The sequence shown here is derived from an EMBL/GenBank/DDBJ whole genome shotgun (WGS) entry which is preliminary data.</text>
</comment>